<evidence type="ECO:0000256" key="5">
    <source>
        <dbReference type="ARBA" id="ARBA00022917"/>
    </source>
</evidence>
<keyword evidence="2 6" id="KW-0396">Initiation factor</keyword>
<proteinExistence type="inferred from homology"/>
<keyword evidence="3" id="KW-0810">Translation regulation</keyword>
<gene>
    <name evidence="7" type="ORF">CHYS00102_LOCUS9875</name>
    <name evidence="8" type="ORF">CHYS00102_LOCUS9877</name>
</gene>
<dbReference type="GO" id="GO:0006417">
    <property type="term" value="P:regulation of translation"/>
    <property type="evidence" value="ECO:0007669"/>
    <property type="project" value="UniProtKB-KW"/>
</dbReference>
<dbReference type="Gene3D" id="3.30.760.10">
    <property type="entry name" value="RNA Cap, Translation Initiation Factor Eif4e"/>
    <property type="match status" value="1"/>
</dbReference>
<dbReference type="GO" id="GO:0000340">
    <property type="term" value="F:RNA 7-methylguanosine cap binding"/>
    <property type="evidence" value="ECO:0007669"/>
    <property type="project" value="TreeGrafter"/>
</dbReference>
<sequence>MKMLGAFNTVEDFWCYFNHIPKPSEIFFDGDRKKVVGPDSRTIEEYSIFKKGIDPKWEDPKNSTGGEFYCRRHMEPDQLNIYWQNIVLGVVGETLDGDTNHINGVRVVDKGKTYPMFRIELWIDTKDMAVRERLRNRLIDCIQDGAPISKKGHPQFEWKDH</sequence>
<dbReference type="AlphaFoldDB" id="A0A6U5F9J2"/>
<keyword evidence="5 6" id="KW-0648">Protein biosynthesis</keyword>
<dbReference type="PANTHER" id="PTHR11960">
    <property type="entry name" value="EUKARYOTIC TRANSLATION INITIATION FACTOR 4E RELATED"/>
    <property type="match status" value="1"/>
</dbReference>
<dbReference type="GO" id="GO:0016281">
    <property type="term" value="C:eukaryotic translation initiation factor 4F complex"/>
    <property type="evidence" value="ECO:0007669"/>
    <property type="project" value="TreeGrafter"/>
</dbReference>
<evidence type="ECO:0000256" key="2">
    <source>
        <dbReference type="ARBA" id="ARBA00022540"/>
    </source>
</evidence>
<keyword evidence="4 6" id="KW-0694">RNA-binding</keyword>
<dbReference type="EMBL" id="HBFR01013568">
    <property type="protein sequence ID" value="CAD8882680.1"/>
    <property type="molecule type" value="Transcribed_RNA"/>
</dbReference>
<organism evidence="7">
    <name type="scientific">Corethron hystrix</name>
    <dbReference type="NCBI Taxonomy" id="216773"/>
    <lineage>
        <taxon>Eukaryota</taxon>
        <taxon>Sar</taxon>
        <taxon>Stramenopiles</taxon>
        <taxon>Ochrophyta</taxon>
        <taxon>Bacillariophyta</taxon>
        <taxon>Coscinodiscophyceae</taxon>
        <taxon>Corethrophycidae</taxon>
        <taxon>Corethrales</taxon>
        <taxon>Corethraceae</taxon>
        <taxon>Corethron</taxon>
    </lineage>
</organism>
<dbReference type="Pfam" id="PF01652">
    <property type="entry name" value="IF4E"/>
    <property type="match status" value="1"/>
</dbReference>
<dbReference type="GO" id="GO:0003743">
    <property type="term" value="F:translation initiation factor activity"/>
    <property type="evidence" value="ECO:0007669"/>
    <property type="project" value="UniProtKB-KW"/>
</dbReference>
<evidence type="ECO:0000256" key="4">
    <source>
        <dbReference type="ARBA" id="ARBA00022884"/>
    </source>
</evidence>
<dbReference type="InterPro" id="IPR001040">
    <property type="entry name" value="TIF_eIF_4E"/>
</dbReference>
<evidence type="ECO:0000313" key="8">
    <source>
        <dbReference type="EMBL" id="CAD8882682.1"/>
    </source>
</evidence>
<reference evidence="7" key="1">
    <citation type="submission" date="2021-01" db="EMBL/GenBank/DDBJ databases">
        <authorList>
            <person name="Corre E."/>
            <person name="Pelletier E."/>
            <person name="Niang G."/>
            <person name="Scheremetjew M."/>
            <person name="Finn R."/>
            <person name="Kale V."/>
            <person name="Holt S."/>
            <person name="Cochrane G."/>
            <person name="Meng A."/>
            <person name="Brown T."/>
            <person name="Cohen L."/>
        </authorList>
    </citation>
    <scope>NUCLEOTIDE SEQUENCE</scope>
    <source>
        <strain evidence="7">308</strain>
    </source>
</reference>
<name>A0A6U5F9J2_9STRA</name>
<evidence type="ECO:0000313" key="7">
    <source>
        <dbReference type="EMBL" id="CAD8882680.1"/>
    </source>
</evidence>
<dbReference type="PANTHER" id="PTHR11960:SF8">
    <property type="entry name" value="EUKARYOTIC TRANSLATION INITIATION FACTOR 4E1-RELATED"/>
    <property type="match status" value="1"/>
</dbReference>
<dbReference type="SUPFAM" id="SSF55418">
    <property type="entry name" value="eIF4e-like"/>
    <property type="match status" value="1"/>
</dbReference>
<protein>
    <recommendedName>
        <fullName evidence="9">Eukaryotic translation initiation factor 4E</fullName>
    </recommendedName>
</protein>
<evidence type="ECO:0008006" key="9">
    <source>
        <dbReference type="Google" id="ProtNLM"/>
    </source>
</evidence>
<comment type="similarity">
    <text evidence="1 6">Belongs to the eukaryotic initiation factor 4E family.</text>
</comment>
<evidence type="ECO:0000256" key="1">
    <source>
        <dbReference type="ARBA" id="ARBA00009860"/>
    </source>
</evidence>
<dbReference type="InterPro" id="IPR023398">
    <property type="entry name" value="TIF_eIF4e-like"/>
</dbReference>
<evidence type="ECO:0000256" key="3">
    <source>
        <dbReference type="ARBA" id="ARBA00022845"/>
    </source>
</evidence>
<dbReference type="EMBL" id="HBFR01013570">
    <property type="protein sequence ID" value="CAD8882682.1"/>
    <property type="molecule type" value="Transcribed_RNA"/>
</dbReference>
<accession>A0A6U5F9J2</accession>
<evidence type="ECO:0000256" key="6">
    <source>
        <dbReference type="RuleBase" id="RU004374"/>
    </source>
</evidence>